<dbReference type="Proteomes" id="UP000671828">
    <property type="component" value="Chromosome"/>
</dbReference>
<proteinExistence type="predicted"/>
<gene>
    <name evidence="1" type="ORF">J7S33_29025</name>
</gene>
<protein>
    <submittedName>
        <fullName evidence="1">Uncharacterized protein</fullName>
    </submittedName>
</protein>
<reference evidence="1" key="1">
    <citation type="submission" date="2021-04" db="EMBL/GenBank/DDBJ databases">
        <title>Saccharothrix algeriensis WGS.</title>
        <authorList>
            <person name="Stuskova K."/>
            <person name="Hakalova E."/>
            <person name="Tebbal A.B."/>
            <person name="Eichmeier A."/>
        </authorList>
    </citation>
    <scope>NUCLEOTIDE SEQUENCE</scope>
    <source>
        <strain evidence="1">NRRL B-24137</strain>
    </source>
</reference>
<feature type="non-terminal residue" evidence="1">
    <location>
        <position position="1"/>
    </location>
</feature>
<evidence type="ECO:0000313" key="1">
    <source>
        <dbReference type="EMBL" id="QTR02992.1"/>
    </source>
</evidence>
<organism evidence="1 2">
    <name type="scientific">Saccharothrix algeriensis</name>
    <dbReference type="NCBI Taxonomy" id="173560"/>
    <lineage>
        <taxon>Bacteria</taxon>
        <taxon>Bacillati</taxon>
        <taxon>Actinomycetota</taxon>
        <taxon>Actinomycetes</taxon>
        <taxon>Pseudonocardiales</taxon>
        <taxon>Pseudonocardiaceae</taxon>
        <taxon>Saccharothrix</taxon>
    </lineage>
</organism>
<accession>A0A8T8HWW1</accession>
<dbReference type="EMBL" id="CP072788">
    <property type="protein sequence ID" value="QTR02992.1"/>
    <property type="molecule type" value="Genomic_DNA"/>
</dbReference>
<name>A0A8T8HWW1_9PSEU</name>
<sequence>RNLSGTRFPELSVWSRGTAFAADRASPGVTGPATPLIGSRSAVGRLVAELAPPLGQWFAVSLV</sequence>
<dbReference type="AlphaFoldDB" id="A0A8T8HWW1"/>
<evidence type="ECO:0000313" key="2">
    <source>
        <dbReference type="Proteomes" id="UP000671828"/>
    </source>
</evidence>